<dbReference type="PANTHER" id="PTHR34980">
    <property type="entry name" value="INNER MEMBRANE PROTEIN-RELATED-RELATED"/>
    <property type="match status" value="1"/>
</dbReference>
<evidence type="ECO:0000313" key="3">
    <source>
        <dbReference type="EMBL" id="QTC91241.1"/>
    </source>
</evidence>
<keyword evidence="4" id="KW-1185">Reference proteome</keyword>
<organism evidence="3 4">
    <name type="scientific">Brevundimonas goettingensis</name>
    <dbReference type="NCBI Taxonomy" id="2774190"/>
    <lineage>
        <taxon>Bacteria</taxon>
        <taxon>Pseudomonadati</taxon>
        <taxon>Pseudomonadota</taxon>
        <taxon>Alphaproteobacteria</taxon>
        <taxon>Caulobacterales</taxon>
        <taxon>Caulobacteraceae</taxon>
        <taxon>Brevundimonas</taxon>
    </lineage>
</organism>
<keyword evidence="2" id="KW-1133">Transmembrane helix</keyword>
<protein>
    <submittedName>
        <fullName evidence="3">DUF805 domain-containing protein</fullName>
    </submittedName>
</protein>
<dbReference type="AlphaFoldDB" id="A0A975GVC0"/>
<keyword evidence="2" id="KW-0812">Transmembrane</keyword>
<sequence>MLMFRPLLRYADFKGRASRTEYWLFAVLQGLWYALLMGLAVGSMGQSGAGRATAGVVIVFGLIVVSLLALILPNYAVLVRRLHDSGRGAVWLCLMLPSLLSSVMAVGTIATAIGSVGLGASREAFLGTALVGLGAAGLLGMLGYIGQLVMFILTLLPGTRGENRFGPDPRDPSQRYGGGSNPDLDTDRWDALIAEAKRGDPDQPYKPIFDFGPGPIQPEPVRRDEPAPFPAQPQPQFQAWSNPAWDPGVAPSRPFGRRGA</sequence>
<gene>
    <name evidence="3" type="ORF">IFJ75_18930</name>
</gene>
<feature type="transmembrane region" description="Helical" evidence="2">
    <location>
        <begin position="89"/>
        <end position="113"/>
    </location>
</feature>
<dbReference type="Proteomes" id="UP000663918">
    <property type="component" value="Chromosome"/>
</dbReference>
<dbReference type="GO" id="GO:0005886">
    <property type="term" value="C:plasma membrane"/>
    <property type="evidence" value="ECO:0007669"/>
    <property type="project" value="TreeGrafter"/>
</dbReference>
<feature type="transmembrane region" description="Helical" evidence="2">
    <location>
        <begin position="125"/>
        <end position="156"/>
    </location>
</feature>
<evidence type="ECO:0000313" key="4">
    <source>
        <dbReference type="Proteomes" id="UP000663918"/>
    </source>
</evidence>
<feature type="transmembrane region" description="Helical" evidence="2">
    <location>
        <begin position="54"/>
        <end position="77"/>
    </location>
</feature>
<name>A0A975GVC0_9CAUL</name>
<dbReference type="RefSeq" id="WP_207870359.1">
    <property type="nucleotide sequence ID" value="NZ_CP062222.1"/>
</dbReference>
<dbReference type="Pfam" id="PF05656">
    <property type="entry name" value="DUF805"/>
    <property type="match status" value="1"/>
</dbReference>
<dbReference type="EMBL" id="CP062222">
    <property type="protein sequence ID" value="QTC91241.1"/>
    <property type="molecule type" value="Genomic_DNA"/>
</dbReference>
<feature type="compositionally biased region" description="Basic and acidic residues" evidence="1">
    <location>
        <begin position="163"/>
        <end position="173"/>
    </location>
</feature>
<accession>A0A975GVC0</accession>
<feature type="compositionally biased region" description="Basic and acidic residues" evidence="1">
    <location>
        <begin position="185"/>
        <end position="203"/>
    </location>
</feature>
<keyword evidence="2" id="KW-0472">Membrane</keyword>
<proteinExistence type="predicted"/>
<feature type="transmembrane region" description="Helical" evidence="2">
    <location>
        <begin position="21"/>
        <end position="42"/>
    </location>
</feature>
<evidence type="ECO:0000256" key="1">
    <source>
        <dbReference type="SAM" id="MobiDB-lite"/>
    </source>
</evidence>
<dbReference type="PANTHER" id="PTHR34980:SF2">
    <property type="entry name" value="INNER MEMBRANE PROTEIN YHAH-RELATED"/>
    <property type="match status" value="1"/>
</dbReference>
<dbReference type="InterPro" id="IPR008523">
    <property type="entry name" value="DUF805"/>
</dbReference>
<reference evidence="3" key="1">
    <citation type="submission" date="2020-09" db="EMBL/GenBank/DDBJ databases">
        <title>Brevundimonas sp. LVF2 isolated from a puddle in Goettingen, Germany.</title>
        <authorList>
            <person name="Friedrich I."/>
            <person name="Klassen A."/>
            <person name="Hannes N."/>
            <person name="Schneider D."/>
            <person name="Hertel R."/>
            <person name="Daniel R."/>
        </authorList>
    </citation>
    <scope>NUCLEOTIDE SEQUENCE</scope>
    <source>
        <strain evidence="3">LVF2</strain>
    </source>
</reference>
<feature type="region of interest" description="Disordered" evidence="1">
    <location>
        <begin position="163"/>
        <end position="260"/>
    </location>
</feature>
<evidence type="ECO:0000256" key="2">
    <source>
        <dbReference type="SAM" id="Phobius"/>
    </source>
</evidence>
<dbReference type="KEGG" id="bgoe:IFJ75_18930"/>